<sequence length="322" mass="34992">MRLPGSAAAARAGVGWTRPRRLFSSPMEPLAALMIGLGLGALLALPLAIVWSRRTARRVRRLEQRARAAERLAELGTLTGGLAHEIKNPLSTIGLNIQLLQEDLNDIAEQVPTGASSEEKFGRVQRRFGALGRETQRLREILEDFLRFAGRVELDLEATDLNALIDELTDFFEPQARAGQVNLRTQLMAQPAIAMADPSLLKQALLNLLINGLQAMAEAREKGKPHGGASELIVRTERRRPLDHDEIHIHITDTGPGMSEDVAAKVFQPYFSTKRGGTGLGLPTTRRIIEEHGGHIDVHAAVGQGTDFTIALPAALDEASAS</sequence>
<feature type="domain" description="Histidine kinase" evidence="10">
    <location>
        <begin position="81"/>
        <end position="316"/>
    </location>
</feature>
<keyword evidence="9" id="KW-0472">Membrane</keyword>
<accession>A0ABV4U2H2</accession>
<keyword evidence="3" id="KW-0597">Phosphoprotein</keyword>
<feature type="transmembrane region" description="Helical" evidence="9">
    <location>
        <begin position="30"/>
        <end position="51"/>
    </location>
</feature>
<dbReference type="InterPro" id="IPR003594">
    <property type="entry name" value="HATPase_dom"/>
</dbReference>
<comment type="caution">
    <text evidence="11">The sequence shown here is derived from an EMBL/GenBank/DDBJ whole genome shotgun (WGS) entry which is preliminary data.</text>
</comment>
<evidence type="ECO:0000256" key="6">
    <source>
        <dbReference type="ARBA" id="ARBA00022777"/>
    </source>
</evidence>
<dbReference type="InterPro" id="IPR005467">
    <property type="entry name" value="His_kinase_dom"/>
</dbReference>
<evidence type="ECO:0000313" key="12">
    <source>
        <dbReference type="Proteomes" id="UP001575105"/>
    </source>
</evidence>
<evidence type="ECO:0000256" key="4">
    <source>
        <dbReference type="ARBA" id="ARBA00022679"/>
    </source>
</evidence>
<dbReference type="InterPro" id="IPR004358">
    <property type="entry name" value="Sig_transdc_His_kin-like_C"/>
</dbReference>
<evidence type="ECO:0000256" key="8">
    <source>
        <dbReference type="ARBA" id="ARBA00023012"/>
    </source>
</evidence>
<keyword evidence="8" id="KW-0902">Two-component regulatory system</keyword>
<dbReference type="PROSITE" id="PS50109">
    <property type="entry name" value="HIS_KIN"/>
    <property type="match status" value="1"/>
</dbReference>
<dbReference type="EC" id="2.7.13.3" evidence="2"/>
<reference evidence="11 12" key="1">
    <citation type="submission" date="2024-08" db="EMBL/GenBank/DDBJ databases">
        <title>Whole-genome sequencing of halo(alkali)philic microorganisms from hypersaline lakes.</title>
        <authorList>
            <person name="Sorokin D.Y."/>
            <person name="Merkel A.Y."/>
            <person name="Messina E."/>
            <person name="Yakimov M."/>
        </authorList>
    </citation>
    <scope>NUCLEOTIDE SEQUENCE [LARGE SCALE GENOMIC DNA]</scope>
    <source>
        <strain evidence="11 12">AB-hyl4</strain>
    </source>
</reference>
<dbReference type="PANTHER" id="PTHR43065:SF46">
    <property type="entry name" value="C4-DICARBOXYLATE TRANSPORT SENSOR PROTEIN DCTB"/>
    <property type="match status" value="1"/>
</dbReference>
<proteinExistence type="predicted"/>
<dbReference type="Gene3D" id="3.30.565.10">
    <property type="entry name" value="Histidine kinase-like ATPase, C-terminal domain"/>
    <property type="match status" value="1"/>
</dbReference>
<evidence type="ECO:0000313" key="11">
    <source>
        <dbReference type="EMBL" id="MFA9477784.1"/>
    </source>
</evidence>
<dbReference type="Proteomes" id="UP001575105">
    <property type="component" value="Unassembled WGS sequence"/>
</dbReference>
<keyword evidence="9" id="KW-1133">Transmembrane helix</keyword>
<keyword evidence="7" id="KW-0067">ATP-binding</keyword>
<dbReference type="InterPro" id="IPR003661">
    <property type="entry name" value="HisK_dim/P_dom"/>
</dbReference>
<keyword evidence="4" id="KW-0808">Transferase</keyword>
<comment type="catalytic activity">
    <reaction evidence="1">
        <text>ATP + protein L-histidine = ADP + protein N-phospho-L-histidine.</text>
        <dbReference type="EC" id="2.7.13.3"/>
    </reaction>
</comment>
<gene>
    <name evidence="11" type="ORF">ACERK3_05690</name>
</gene>
<keyword evidence="9" id="KW-0812">Transmembrane</keyword>
<name>A0ABV4U2H2_9BACT</name>
<evidence type="ECO:0000256" key="7">
    <source>
        <dbReference type="ARBA" id="ARBA00022840"/>
    </source>
</evidence>
<evidence type="ECO:0000256" key="9">
    <source>
        <dbReference type="SAM" id="Phobius"/>
    </source>
</evidence>
<dbReference type="Pfam" id="PF02518">
    <property type="entry name" value="HATPase_c"/>
    <property type="match status" value="1"/>
</dbReference>
<evidence type="ECO:0000256" key="2">
    <source>
        <dbReference type="ARBA" id="ARBA00012438"/>
    </source>
</evidence>
<dbReference type="InterPro" id="IPR036097">
    <property type="entry name" value="HisK_dim/P_sf"/>
</dbReference>
<dbReference type="PANTHER" id="PTHR43065">
    <property type="entry name" value="SENSOR HISTIDINE KINASE"/>
    <property type="match status" value="1"/>
</dbReference>
<dbReference type="InterPro" id="IPR036890">
    <property type="entry name" value="HATPase_C_sf"/>
</dbReference>
<dbReference type="SUPFAM" id="SSF55874">
    <property type="entry name" value="ATPase domain of HSP90 chaperone/DNA topoisomerase II/histidine kinase"/>
    <property type="match status" value="1"/>
</dbReference>
<dbReference type="GO" id="GO:0016301">
    <property type="term" value="F:kinase activity"/>
    <property type="evidence" value="ECO:0007669"/>
    <property type="project" value="UniProtKB-KW"/>
</dbReference>
<dbReference type="EMBL" id="JBGUBD010000003">
    <property type="protein sequence ID" value="MFA9477784.1"/>
    <property type="molecule type" value="Genomic_DNA"/>
</dbReference>
<evidence type="ECO:0000259" key="10">
    <source>
        <dbReference type="PROSITE" id="PS50109"/>
    </source>
</evidence>
<keyword evidence="6 11" id="KW-0418">Kinase</keyword>
<dbReference type="SUPFAM" id="SSF47384">
    <property type="entry name" value="Homodimeric domain of signal transducing histidine kinase"/>
    <property type="match status" value="1"/>
</dbReference>
<dbReference type="Pfam" id="PF00512">
    <property type="entry name" value="HisKA"/>
    <property type="match status" value="1"/>
</dbReference>
<evidence type="ECO:0000256" key="3">
    <source>
        <dbReference type="ARBA" id="ARBA00022553"/>
    </source>
</evidence>
<dbReference type="PRINTS" id="PR00344">
    <property type="entry name" value="BCTRLSENSOR"/>
</dbReference>
<dbReference type="RefSeq" id="WP_425344709.1">
    <property type="nucleotide sequence ID" value="NZ_JBGUBD010000003.1"/>
</dbReference>
<organism evidence="11 12">
    <name type="scientific">Natronomicrosphaera hydrolytica</name>
    <dbReference type="NCBI Taxonomy" id="3242702"/>
    <lineage>
        <taxon>Bacteria</taxon>
        <taxon>Pseudomonadati</taxon>
        <taxon>Planctomycetota</taxon>
        <taxon>Phycisphaerae</taxon>
        <taxon>Phycisphaerales</taxon>
        <taxon>Phycisphaeraceae</taxon>
        <taxon>Natronomicrosphaera</taxon>
    </lineage>
</organism>
<protein>
    <recommendedName>
        <fullName evidence="2">histidine kinase</fullName>
        <ecNumber evidence="2">2.7.13.3</ecNumber>
    </recommendedName>
</protein>
<dbReference type="CDD" id="cd00082">
    <property type="entry name" value="HisKA"/>
    <property type="match status" value="1"/>
</dbReference>
<evidence type="ECO:0000256" key="1">
    <source>
        <dbReference type="ARBA" id="ARBA00000085"/>
    </source>
</evidence>
<dbReference type="SMART" id="SM00387">
    <property type="entry name" value="HATPase_c"/>
    <property type="match status" value="1"/>
</dbReference>
<keyword evidence="5" id="KW-0547">Nucleotide-binding</keyword>
<dbReference type="SMART" id="SM00388">
    <property type="entry name" value="HisKA"/>
    <property type="match status" value="1"/>
</dbReference>
<keyword evidence="12" id="KW-1185">Reference proteome</keyword>
<evidence type="ECO:0000256" key="5">
    <source>
        <dbReference type="ARBA" id="ARBA00022741"/>
    </source>
</evidence>
<dbReference type="Gene3D" id="1.10.287.130">
    <property type="match status" value="1"/>
</dbReference>